<organism evidence="1 2">
    <name type="scientific">Sinanaerobacter chloroacetimidivorans</name>
    <dbReference type="NCBI Taxonomy" id="2818044"/>
    <lineage>
        <taxon>Bacteria</taxon>
        <taxon>Bacillati</taxon>
        <taxon>Bacillota</taxon>
        <taxon>Clostridia</taxon>
        <taxon>Peptostreptococcales</taxon>
        <taxon>Anaerovoracaceae</taxon>
        <taxon>Sinanaerobacter</taxon>
    </lineage>
</organism>
<comment type="caution">
    <text evidence="1">The sequence shown here is derived from an EMBL/GenBank/DDBJ whole genome shotgun (WGS) entry which is preliminary data.</text>
</comment>
<dbReference type="EMBL" id="JAGSND010000006">
    <property type="protein sequence ID" value="MBR0598301.1"/>
    <property type="molecule type" value="Genomic_DNA"/>
</dbReference>
<evidence type="ECO:0000313" key="2">
    <source>
        <dbReference type="Proteomes" id="UP000675664"/>
    </source>
</evidence>
<dbReference type="Proteomes" id="UP000675664">
    <property type="component" value="Unassembled WGS sequence"/>
</dbReference>
<dbReference type="RefSeq" id="WP_227018430.1">
    <property type="nucleotide sequence ID" value="NZ_JAGSND010000006.1"/>
</dbReference>
<protein>
    <submittedName>
        <fullName evidence="1">Uncharacterized protein</fullName>
    </submittedName>
</protein>
<gene>
    <name evidence="1" type="ORF">KCX82_10480</name>
</gene>
<keyword evidence="2" id="KW-1185">Reference proteome</keyword>
<proteinExistence type="predicted"/>
<sequence>MFDRFQDFHSKINADEALKGELQDLKNKVFLGSLTEKEQLAYLETALIPFAKRMGIDFTIEEIEHFIEKQKGIDDFQEDDKFIIPMTSLADVIRHLLDEGRKEDEKEKKEE</sequence>
<evidence type="ECO:0000313" key="1">
    <source>
        <dbReference type="EMBL" id="MBR0598301.1"/>
    </source>
</evidence>
<dbReference type="AlphaFoldDB" id="A0A8J8B225"/>
<reference evidence="1" key="1">
    <citation type="submission" date="2021-04" db="EMBL/GenBank/DDBJ databases">
        <title>Sinoanaerobacter chloroacetimidivorans sp. nov., an obligate anaerobic bacterium isolated from anaerobic sludge.</title>
        <authorList>
            <person name="Bao Y."/>
        </authorList>
    </citation>
    <scope>NUCLEOTIDE SEQUENCE</scope>
    <source>
        <strain evidence="1">BAD-6</strain>
    </source>
</reference>
<name>A0A8J8B225_9FIRM</name>
<reference evidence="1" key="2">
    <citation type="submission" date="2021-04" db="EMBL/GenBank/DDBJ databases">
        <authorList>
            <person name="Liu J."/>
        </authorList>
    </citation>
    <scope>NUCLEOTIDE SEQUENCE</scope>
    <source>
        <strain evidence="1">BAD-6</strain>
    </source>
</reference>
<accession>A0A8J8B225</accession>